<name>A0ABN7UFS5_GIGMA</name>
<reference evidence="1 2" key="1">
    <citation type="submission" date="2021-06" db="EMBL/GenBank/DDBJ databases">
        <authorList>
            <person name="Kallberg Y."/>
            <person name="Tangrot J."/>
            <person name="Rosling A."/>
        </authorList>
    </citation>
    <scope>NUCLEOTIDE SEQUENCE [LARGE SCALE GENOMIC DNA]</scope>
    <source>
        <strain evidence="1 2">120-4 pot B 10/14</strain>
    </source>
</reference>
<evidence type="ECO:0000313" key="2">
    <source>
        <dbReference type="Proteomes" id="UP000789901"/>
    </source>
</evidence>
<keyword evidence="2" id="KW-1185">Reference proteome</keyword>
<dbReference type="Proteomes" id="UP000789901">
    <property type="component" value="Unassembled WGS sequence"/>
</dbReference>
<accession>A0ABN7UFS5</accession>
<evidence type="ECO:0000313" key="1">
    <source>
        <dbReference type="EMBL" id="CAG8570682.1"/>
    </source>
</evidence>
<protein>
    <submittedName>
        <fullName evidence="1">30569_t:CDS:1</fullName>
    </submittedName>
</protein>
<gene>
    <name evidence="1" type="ORF">GMARGA_LOCUS5470</name>
</gene>
<dbReference type="EMBL" id="CAJVQB010002331">
    <property type="protein sequence ID" value="CAG8570682.1"/>
    <property type="molecule type" value="Genomic_DNA"/>
</dbReference>
<organism evidence="1 2">
    <name type="scientific">Gigaspora margarita</name>
    <dbReference type="NCBI Taxonomy" id="4874"/>
    <lineage>
        <taxon>Eukaryota</taxon>
        <taxon>Fungi</taxon>
        <taxon>Fungi incertae sedis</taxon>
        <taxon>Mucoromycota</taxon>
        <taxon>Glomeromycotina</taxon>
        <taxon>Glomeromycetes</taxon>
        <taxon>Diversisporales</taxon>
        <taxon>Gigasporaceae</taxon>
        <taxon>Gigaspora</taxon>
    </lineage>
</organism>
<sequence length="87" mass="9812">MNNLKLDPNIPIKDQDIFNKQCSNGTWHFKATKLHQALKLSNKARKLISSSPIPKSTQAIIDKINAILQQIDELADYLTSLIAKQNL</sequence>
<proteinExistence type="predicted"/>
<comment type="caution">
    <text evidence="1">The sequence shown here is derived from an EMBL/GenBank/DDBJ whole genome shotgun (WGS) entry which is preliminary data.</text>
</comment>